<comment type="subcellular location">
    <subcellularLocation>
        <location evidence="1">Cytoplasm</location>
        <location evidence="1">Cytoskeleton</location>
    </subcellularLocation>
</comment>
<evidence type="ECO:0000259" key="9">
    <source>
        <dbReference type="PROSITE" id="PS50067"/>
    </source>
</evidence>
<dbReference type="PRINTS" id="PR00380">
    <property type="entry name" value="KINESINHEAVY"/>
</dbReference>
<feature type="domain" description="Kinesin motor" evidence="9">
    <location>
        <begin position="5"/>
        <end position="338"/>
    </location>
</feature>
<comment type="similarity">
    <text evidence="5 6">Belongs to the TRAFAC class myosin-kinesin ATPase superfamily. Kinesin family.</text>
</comment>
<evidence type="ECO:0000256" key="2">
    <source>
        <dbReference type="ARBA" id="ARBA00022741"/>
    </source>
</evidence>
<dbReference type="GO" id="GO:0003777">
    <property type="term" value="F:microtubule motor activity"/>
    <property type="evidence" value="ECO:0007669"/>
    <property type="project" value="InterPro"/>
</dbReference>
<keyword evidence="2 5" id="KW-0547">Nucleotide-binding</keyword>
<keyword evidence="5 6" id="KW-0505">Motor protein</keyword>
<gene>
    <name evidence="10" type="ORF">PSYICH_LOCUS7798</name>
</gene>
<dbReference type="SUPFAM" id="SSF52540">
    <property type="entry name" value="P-loop containing nucleoside triphosphate hydrolases"/>
    <property type="match status" value="1"/>
</dbReference>
<evidence type="ECO:0000256" key="7">
    <source>
        <dbReference type="SAM" id="Coils"/>
    </source>
</evidence>
<feature type="coiled-coil region" evidence="7">
    <location>
        <begin position="416"/>
        <end position="471"/>
    </location>
</feature>
<feature type="binding site" evidence="5">
    <location>
        <begin position="89"/>
        <end position="96"/>
    </location>
    <ligand>
        <name>ATP</name>
        <dbReference type="ChEBI" id="CHEBI:30616"/>
    </ligand>
</feature>
<evidence type="ECO:0000256" key="3">
    <source>
        <dbReference type="ARBA" id="ARBA00022840"/>
    </source>
</evidence>
<evidence type="ECO:0000256" key="1">
    <source>
        <dbReference type="ARBA" id="ARBA00004245"/>
    </source>
</evidence>
<protein>
    <recommendedName>
        <fullName evidence="6">Kinesin-like protein</fullName>
    </recommendedName>
</protein>
<dbReference type="InterPro" id="IPR027417">
    <property type="entry name" value="P-loop_NTPase"/>
</dbReference>
<evidence type="ECO:0000256" key="8">
    <source>
        <dbReference type="SAM" id="MobiDB-lite"/>
    </source>
</evidence>
<organism evidence="10 11">
    <name type="scientific">Psylliodes chrysocephalus</name>
    <dbReference type="NCBI Taxonomy" id="3402493"/>
    <lineage>
        <taxon>Eukaryota</taxon>
        <taxon>Metazoa</taxon>
        <taxon>Ecdysozoa</taxon>
        <taxon>Arthropoda</taxon>
        <taxon>Hexapoda</taxon>
        <taxon>Insecta</taxon>
        <taxon>Pterygota</taxon>
        <taxon>Neoptera</taxon>
        <taxon>Endopterygota</taxon>
        <taxon>Coleoptera</taxon>
        <taxon>Polyphaga</taxon>
        <taxon>Cucujiformia</taxon>
        <taxon>Chrysomeloidea</taxon>
        <taxon>Chrysomelidae</taxon>
        <taxon>Galerucinae</taxon>
        <taxon>Alticini</taxon>
        <taxon>Psylliodes</taxon>
    </lineage>
</organism>
<sequence length="771" mass="88449">MVHQSIKVYARIRRGSPGKLEQYNIITKKEYENLIFSNIYVSPATFNQGFRFHKIFDKNTSQPEIFETLAKPVICSVIEGFNGTIFAYGQTGSGKTFTINGSSKEYSQRGIIPRSIQYIFDHYTNIPEKPTIYISYMEIYNEIGYDLLSTKQQNVAKTLEELPRVFVMEDKKGDAHLRNLSVYPVTTEEDAMRLLFMGDTNRTIAETPYNEYSSRSHCIFTVYITHRSNDSKNLRSSKLHLVDLAGSERDYKNNCSGVVVHEAKFINLSLYFLQQVILALSESKRSHVPYRNSMLTHILKDSLNGNCITTMLATLSLSKENFQETLSTCRFAQRVALITTNAVINEITDPEQEIGILRMRIQELETQLSKSITFSNTTILSSQQKENCQLEVNSFINSDKKPIAVEPDMTQIQFCFSLLKKELDKKRNELTIMENLVKKKKSEIGSLNAEMIKKNAEIDKLKNVIDRIADNPVSLCATSQICINSVDSSYQKSKDELPLLNWQDQKSLEDFMSKPGISDDLNFYKSALQNKLKLAKIYADTIEECKRKITFIRNKLDNKNKTEEEKQNLIKDLEEQQRLYKKGLVEMKQIQNETNHLEAGLKQAEIRVVHKFQNWLEDKNLPNQIYSYLEEKTSPHNSVLKPAEKPNYGIVPTVVTKEKEHQNYALKSKPVVVRLYDRKMQPVKISKVSIQSNDNLSQNSKSFTNVSTDKSKNIDDLDYFESISSIKNVTKPNTIQEIISQRVEKASCKSDGDSSRESIQPSKLSDTIKFL</sequence>
<dbReference type="SMART" id="SM00129">
    <property type="entry name" value="KISc"/>
    <property type="match status" value="1"/>
</dbReference>
<dbReference type="GO" id="GO:0005524">
    <property type="term" value="F:ATP binding"/>
    <property type="evidence" value="ECO:0007669"/>
    <property type="project" value="UniProtKB-UniRule"/>
</dbReference>
<dbReference type="Gene3D" id="3.40.850.10">
    <property type="entry name" value="Kinesin motor domain"/>
    <property type="match status" value="1"/>
</dbReference>
<dbReference type="InterPro" id="IPR019821">
    <property type="entry name" value="Kinesin_motor_CS"/>
</dbReference>
<evidence type="ECO:0000256" key="5">
    <source>
        <dbReference type="PROSITE-ProRule" id="PRU00283"/>
    </source>
</evidence>
<dbReference type="Proteomes" id="UP001153636">
    <property type="component" value="Chromosome 2"/>
</dbReference>
<dbReference type="Pfam" id="PF00225">
    <property type="entry name" value="Kinesin"/>
    <property type="match status" value="1"/>
</dbReference>
<dbReference type="PROSITE" id="PS50067">
    <property type="entry name" value="KINESIN_MOTOR_2"/>
    <property type="match status" value="1"/>
</dbReference>
<dbReference type="PROSITE" id="PS00411">
    <property type="entry name" value="KINESIN_MOTOR_1"/>
    <property type="match status" value="1"/>
</dbReference>
<dbReference type="GO" id="GO:0005874">
    <property type="term" value="C:microtubule"/>
    <property type="evidence" value="ECO:0007669"/>
    <property type="project" value="UniProtKB-KW"/>
</dbReference>
<dbReference type="InterPro" id="IPR001752">
    <property type="entry name" value="Kinesin_motor_dom"/>
</dbReference>
<keyword evidence="4" id="KW-0206">Cytoskeleton</keyword>
<dbReference type="EMBL" id="OV651814">
    <property type="protein sequence ID" value="CAH1106410.1"/>
    <property type="molecule type" value="Genomic_DNA"/>
</dbReference>
<evidence type="ECO:0000256" key="4">
    <source>
        <dbReference type="ARBA" id="ARBA00023212"/>
    </source>
</evidence>
<evidence type="ECO:0000256" key="6">
    <source>
        <dbReference type="RuleBase" id="RU000394"/>
    </source>
</evidence>
<dbReference type="Pfam" id="PF23735">
    <property type="entry name" value="KIF9"/>
    <property type="match status" value="1"/>
</dbReference>
<feature type="region of interest" description="Disordered" evidence="8">
    <location>
        <begin position="745"/>
        <end position="771"/>
    </location>
</feature>
<keyword evidence="7" id="KW-0175">Coiled coil</keyword>
<feature type="compositionally biased region" description="Basic and acidic residues" evidence="8">
    <location>
        <begin position="745"/>
        <end position="756"/>
    </location>
</feature>
<keyword evidence="11" id="KW-1185">Reference proteome</keyword>
<evidence type="ECO:0000313" key="11">
    <source>
        <dbReference type="Proteomes" id="UP001153636"/>
    </source>
</evidence>
<dbReference type="GO" id="GO:0008017">
    <property type="term" value="F:microtubule binding"/>
    <property type="evidence" value="ECO:0007669"/>
    <property type="project" value="InterPro"/>
</dbReference>
<name>A0A9P0CUN3_9CUCU</name>
<proteinExistence type="inferred from homology"/>
<dbReference type="PANTHER" id="PTHR47968:SF67">
    <property type="entry name" value="KINESIN MOTOR DOMAIN-CONTAINING PROTEIN"/>
    <property type="match status" value="1"/>
</dbReference>
<dbReference type="OrthoDB" id="3176171at2759"/>
<keyword evidence="4" id="KW-0963">Cytoplasm</keyword>
<dbReference type="InterPro" id="IPR027640">
    <property type="entry name" value="Kinesin-like_fam"/>
</dbReference>
<evidence type="ECO:0000313" key="10">
    <source>
        <dbReference type="EMBL" id="CAH1106410.1"/>
    </source>
</evidence>
<feature type="coiled-coil region" evidence="7">
    <location>
        <begin position="542"/>
        <end position="607"/>
    </location>
</feature>
<dbReference type="GO" id="GO:0007018">
    <property type="term" value="P:microtubule-based movement"/>
    <property type="evidence" value="ECO:0007669"/>
    <property type="project" value="InterPro"/>
</dbReference>
<reference evidence="10" key="1">
    <citation type="submission" date="2022-01" db="EMBL/GenBank/DDBJ databases">
        <authorList>
            <person name="King R."/>
        </authorList>
    </citation>
    <scope>NUCLEOTIDE SEQUENCE</scope>
</reference>
<accession>A0A9P0CUN3</accession>
<keyword evidence="3 5" id="KW-0067">ATP-binding</keyword>
<dbReference type="PANTHER" id="PTHR47968">
    <property type="entry name" value="CENTROMERE PROTEIN E"/>
    <property type="match status" value="1"/>
</dbReference>
<dbReference type="AlphaFoldDB" id="A0A9P0CUN3"/>
<dbReference type="InterPro" id="IPR056524">
    <property type="entry name" value="KIF6/9_C"/>
</dbReference>
<keyword evidence="6" id="KW-0493">Microtubule</keyword>
<dbReference type="InterPro" id="IPR036961">
    <property type="entry name" value="Kinesin_motor_dom_sf"/>
</dbReference>